<dbReference type="EMBL" id="CP097511">
    <property type="protein sequence ID" value="URE47792.1"/>
    <property type="molecule type" value="Genomic_DNA"/>
</dbReference>
<organism evidence="2 3">
    <name type="scientific">Musa troglodytarum</name>
    <name type="common">fe'i banana</name>
    <dbReference type="NCBI Taxonomy" id="320322"/>
    <lineage>
        <taxon>Eukaryota</taxon>
        <taxon>Viridiplantae</taxon>
        <taxon>Streptophyta</taxon>
        <taxon>Embryophyta</taxon>
        <taxon>Tracheophyta</taxon>
        <taxon>Spermatophyta</taxon>
        <taxon>Magnoliopsida</taxon>
        <taxon>Liliopsida</taxon>
        <taxon>Zingiberales</taxon>
        <taxon>Musaceae</taxon>
        <taxon>Musa</taxon>
    </lineage>
</organism>
<name>A0A9E7IEX7_9LILI</name>
<evidence type="ECO:0000313" key="3">
    <source>
        <dbReference type="Proteomes" id="UP001055439"/>
    </source>
</evidence>
<dbReference type="OrthoDB" id="1414159at2759"/>
<evidence type="ECO:0000313" key="2">
    <source>
        <dbReference type="EMBL" id="URE47792.1"/>
    </source>
</evidence>
<keyword evidence="3" id="KW-1185">Reference proteome</keyword>
<dbReference type="AlphaFoldDB" id="A0A9E7IEX7"/>
<protein>
    <submittedName>
        <fullName evidence="2">Auxin response factor</fullName>
    </submittedName>
</protein>
<sequence length="57" mass="5862">MPTLGAGFPCRGSAPSRSFLLSFWGTRSRRKLSLSTTYTGSPGHSGTSTAGPRGATS</sequence>
<reference evidence="2" key="1">
    <citation type="submission" date="2022-05" db="EMBL/GenBank/DDBJ databases">
        <title>The Musa troglodytarum L. genome provides insights into the mechanism of non-climacteric behaviour and enrichment of carotenoids.</title>
        <authorList>
            <person name="Wang J."/>
        </authorList>
    </citation>
    <scope>NUCLEOTIDE SEQUENCE</scope>
    <source>
        <tissue evidence="2">Leaf</tissue>
    </source>
</reference>
<dbReference type="Proteomes" id="UP001055439">
    <property type="component" value="Chromosome 9"/>
</dbReference>
<proteinExistence type="predicted"/>
<feature type="region of interest" description="Disordered" evidence="1">
    <location>
        <begin position="34"/>
        <end position="57"/>
    </location>
</feature>
<gene>
    <name evidence="2" type="ORF">MUK42_13570</name>
</gene>
<accession>A0A9E7IEX7</accession>
<evidence type="ECO:0000256" key="1">
    <source>
        <dbReference type="SAM" id="MobiDB-lite"/>
    </source>
</evidence>